<reference evidence="1 2" key="1">
    <citation type="submission" date="2023-10" db="EMBL/GenBank/DDBJ databases">
        <title>A new tool for lettuce pathogen research.</title>
        <authorList>
            <person name="Horton K.N."/>
            <person name="Cseke L.J."/>
            <person name="Badiwe M."/>
            <person name="Tesfaye D."/>
            <person name="Klein A."/>
            <person name="Su J."/>
            <person name="Potnis N."/>
            <person name="Gassmann W."/>
        </authorList>
    </citation>
    <scope>NUCLEOTIDE SEQUENCE [LARGE SCALE GENOMIC DNA]</scope>
    <source>
        <strain evidence="1 2">JSKH1901</strain>
    </source>
</reference>
<comment type="caution">
    <text evidence="1">The sequence shown here is derived from an EMBL/GenBank/DDBJ whole genome shotgun (WGS) entry which is preliminary data.</text>
</comment>
<accession>A0AAW8ZPP5</accession>
<evidence type="ECO:0000313" key="2">
    <source>
        <dbReference type="Proteomes" id="UP001187425"/>
    </source>
</evidence>
<protein>
    <submittedName>
        <fullName evidence="1">Uncharacterized protein</fullName>
    </submittedName>
</protein>
<proteinExistence type="predicted"/>
<dbReference type="Proteomes" id="UP001187425">
    <property type="component" value="Unassembled WGS sequence"/>
</dbReference>
<sequence length="57" mass="5857">MQLCDAALDLLAEGGLAFAAACKPPLAYGGTVISASNEFASRDQDGHGAVVQRLCFD</sequence>
<dbReference type="AlphaFoldDB" id="A0AAW8ZPP5"/>
<dbReference type="EMBL" id="JAWMQI010000014">
    <property type="protein sequence ID" value="MDV7247926.1"/>
    <property type="molecule type" value="Genomic_DNA"/>
</dbReference>
<name>A0AAW8ZPP5_9XANT</name>
<organism evidence="1 2">
    <name type="scientific">Xanthomonas hortorum pv. vitians</name>
    <dbReference type="NCBI Taxonomy" id="83224"/>
    <lineage>
        <taxon>Bacteria</taxon>
        <taxon>Pseudomonadati</taxon>
        <taxon>Pseudomonadota</taxon>
        <taxon>Gammaproteobacteria</taxon>
        <taxon>Lysobacterales</taxon>
        <taxon>Lysobacteraceae</taxon>
        <taxon>Xanthomonas</taxon>
    </lineage>
</organism>
<evidence type="ECO:0000313" key="1">
    <source>
        <dbReference type="EMBL" id="MDV7247926.1"/>
    </source>
</evidence>
<gene>
    <name evidence="1" type="ORF">R4K57_05740</name>
</gene>